<organism evidence="1 2">
    <name type="scientific">Abeliophyllum distichum</name>
    <dbReference type="NCBI Taxonomy" id="126358"/>
    <lineage>
        <taxon>Eukaryota</taxon>
        <taxon>Viridiplantae</taxon>
        <taxon>Streptophyta</taxon>
        <taxon>Embryophyta</taxon>
        <taxon>Tracheophyta</taxon>
        <taxon>Spermatophyta</taxon>
        <taxon>Magnoliopsida</taxon>
        <taxon>eudicotyledons</taxon>
        <taxon>Gunneridae</taxon>
        <taxon>Pentapetalae</taxon>
        <taxon>asterids</taxon>
        <taxon>lamiids</taxon>
        <taxon>Lamiales</taxon>
        <taxon>Oleaceae</taxon>
        <taxon>Forsythieae</taxon>
        <taxon>Abeliophyllum</taxon>
    </lineage>
</organism>
<gene>
    <name evidence="1" type="ORF">Adt_44688</name>
</gene>
<evidence type="ECO:0000313" key="1">
    <source>
        <dbReference type="EMBL" id="KAL2461268.1"/>
    </source>
</evidence>
<reference evidence="2" key="1">
    <citation type="submission" date="2024-07" db="EMBL/GenBank/DDBJ databases">
        <title>Two chromosome-level genome assemblies of Korean endemic species Abeliophyllum distichum and Forsythia ovata (Oleaceae).</title>
        <authorList>
            <person name="Jang H."/>
        </authorList>
    </citation>
    <scope>NUCLEOTIDE SEQUENCE [LARGE SCALE GENOMIC DNA]</scope>
</reference>
<dbReference type="AlphaFoldDB" id="A0ABD1PBL6"/>
<sequence length="101" mass="11512">MRNRGNWRKWRVRVIHVIVGRSAAGEDLRNARKGYARSLQINSIGVSSIFGQSITFDDIDLLEVSFLCDDALVITRDIADFDIKRVLVDMGTMENVLSWEV</sequence>
<name>A0ABD1PBL6_9LAMI</name>
<dbReference type="EMBL" id="JBFOLK010000014">
    <property type="protein sequence ID" value="KAL2461268.1"/>
    <property type="molecule type" value="Genomic_DNA"/>
</dbReference>
<proteinExistence type="predicted"/>
<accession>A0ABD1PBL6</accession>
<comment type="caution">
    <text evidence="1">The sequence shown here is derived from an EMBL/GenBank/DDBJ whole genome shotgun (WGS) entry which is preliminary data.</text>
</comment>
<keyword evidence="2" id="KW-1185">Reference proteome</keyword>
<protein>
    <submittedName>
        <fullName evidence="1">Uncharacterized protein</fullName>
    </submittedName>
</protein>
<evidence type="ECO:0000313" key="2">
    <source>
        <dbReference type="Proteomes" id="UP001604336"/>
    </source>
</evidence>
<dbReference type="Proteomes" id="UP001604336">
    <property type="component" value="Unassembled WGS sequence"/>
</dbReference>